<reference evidence="3" key="2">
    <citation type="submission" date="2020-05" db="UniProtKB">
        <authorList>
            <consortium name="EnsemblMetazoa"/>
        </authorList>
    </citation>
    <scope>IDENTIFICATION</scope>
</reference>
<dbReference type="EMBL" id="KE525347">
    <property type="protein sequence ID" value="KFB49922.1"/>
    <property type="molecule type" value="Genomic_DNA"/>
</dbReference>
<feature type="compositionally biased region" description="Basic and acidic residues" evidence="1">
    <location>
        <begin position="38"/>
        <end position="62"/>
    </location>
</feature>
<feature type="region of interest" description="Disordered" evidence="1">
    <location>
        <begin position="37"/>
        <end position="79"/>
    </location>
</feature>
<keyword evidence="4" id="KW-1185">Reference proteome</keyword>
<evidence type="ECO:0000313" key="4">
    <source>
        <dbReference type="Proteomes" id="UP000030765"/>
    </source>
</evidence>
<dbReference type="VEuPathDB" id="VectorBase:ASIC017954"/>
<gene>
    <name evidence="2" type="ORF">ZHAS_00017954</name>
</gene>
<protein>
    <submittedName>
        <fullName evidence="2 3">Uncharacterized protein</fullName>
    </submittedName>
</protein>
<evidence type="ECO:0000313" key="3">
    <source>
        <dbReference type="EnsemblMetazoa" id="ASIC017954-PA"/>
    </source>
</evidence>
<dbReference type="EMBL" id="ATLV01023922">
    <property type="status" value="NOT_ANNOTATED_CDS"/>
    <property type="molecule type" value="Genomic_DNA"/>
</dbReference>
<evidence type="ECO:0000256" key="1">
    <source>
        <dbReference type="SAM" id="MobiDB-lite"/>
    </source>
</evidence>
<reference evidence="2 4" key="1">
    <citation type="journal article" date="2014" name="BMC Genomics">
        <title>Genome sequence of Anopheles sinensis provides insight into genetics basis of mosquito competence for malaria parasites.</title>
        <authorList>
            <person name="Zhou D."/>
            <person name="Zhang D."/>
            <person name="Ding G."/>
            <person name="Shi L."/>
            <person name="Hou Q."/>
            <person name="Ye Y."/>
            <person name="Xu Y."/>
            <person name="Zhou H."/>
            <person name="Xiong C."/>
            <person name="Li S."/>
            <person name="Yu J."/>
            <person name="Hong S."/>
            <person name="Yu X."/>
            <person name="Zou P."/>
            <person name="Chen C."/>
            <person name="Chang X."/>
            <person name="Wang W."/>
            <person name="Lv Y."/>
            <person name="Sun Y."/>
            <person name="Ma L."/>
            <person name="Shen B."/>
            <person name="Zhu C."/>
        </authorList>
    </citation>
    <scope>NUCLEOTIDE SEQUENCE [LARGE SCALE GENOMIC DNA]</scope>
</reference>
<name>A0A084WI78_ANOSI</name>
<dbReference type="Proteomes" id="UP000030765">
    <property type="component" value="Unassembled WGS sequence"/>
</dbReference>
<sequence length="79" mass="8676">MGSVTVEVGYSRCDVWIDGAEGSNKTTNACPVTSRSWLADHERRKGAKETERKANELEESARKQIPRATNGVRDPENGA</sequence>
<evidence type="ECO:0000313" key="2">
    <source>
        <dbReference type="EMBL" id="KFB49922.1"/>
    </source>
</evidence>
<organism evidence="2">
    <name type="scientific">Anopheles sinensis</name>
    <name type="common">Mosquito</name>
    <dbReference type="NCBI Taxonomy" id="74873"/>
    <lineage>
        <taxon>Eukaryota</taxon>
        <taxon>Metazoa</taxon>
        <taxon>Ecdysozoa</taxon>
        <taxon>Arthropoda</taxon>
        <taxon>Hexapoda</taxon>
        <taxon>Insecta</taxon>
        <taxon>Pterygota</taxon>
        <taxon>Neoptera</taxon>
        <taxon>Endopterygota</taxon>
        <taxon>Diptera</taxon>
        <taxon>Nematocera</taxon>
        <taxon>Culicoidea</taxon>
        <taxon>Culicidae</taxon>
        <taxon>Anophelinae</taxon>
        <taxon>Anopheles</taxon>
    </lineage>
</organism>
<accession>A0A084WI78</accession>
<dbReference type="AlphaFoldDB" id="A0A084WI78"/>
<dbReference type="EnsemblMetazoa" id="ASIC017954-RA">
    <property type="protein sequence ID" value="ASIC017954-PA"/>
    <property type="gene ID" value="ASIC017954"/>
</dbReference>
<proteinExistence type="predicted"/>